<sequence length="55" mass="6679">MIIEMLEQERNQVFQVFSDQIKFLHRTYNMKRLIHQSLKALGLNNTLLKYQTIKI</sequence>
<evidence type="ECO:0000313" key="1">
    <source>
        <dbReference type="EMBL" id="CEK63182.1"/>
    </source>
</evidence>
<protein>
    <submittedName>
        <fullName evidence="1">Uncharacterized protein</fullName>
    </submittedName>
</protein>
<gene>
    <name evidence="1" type="primary">ORF47468</name>
</gene>
<dbReference type="EMBL" id="HACG01016317">
    <property type="protein sequence ID" value="CEK63182.1"/>
    <property type="molecule type" value="Transcribed_RNA"/>
</dbReference>
<reference evidence="1" key="1">
    <citation type="submission" date="2014-12" db="EMBL/GenBank/DDBJ databases">
        <title>Insight into the proteome of Arion vulgaris.</title>
        <authorList>
            <person name="Aradska J."/>
            <person name="Bulat T."/>
            <person name="Smidak R."/>
            <person name="Sarate P."/>
            <person name="Gangsoo J."/>
            <person name="Sialana F."/>
            <person name="Bilban M."/>
            <person name="Lubec G."/>
        </authorList>
    </citation>
    <scope>NUCLEOTIDE SEQUENCE</scope>
    <source>
        <tissue evidence="1">Skin</tissue>
    </source>
</reference>
<dbReference type="AlphaFoldDB" id="A0A0B6Z481"/>
<accession>A0A0B6Z481</accession>
<proteinExistence type="predicted"/>
<name>A0A0B6Z481_9EUPU</name>
<organism evidence="1">
    <name type="scientific">Arion vulgaris</name>
    <dbReference type="NCBI Taxonomy" id="1028688"/>
    <lineage>
        <taxon>Eukaryota</taxon>
        <taxon>Metazoa</taxon>
        <taxon>Spiralia</taxon>
        <taxon>Lophotrochozoa</taxon>
        <taxon>Mollusca</taxon>
        <taxon>Gastropoda</taxon>
        <taxon>Heterobranchia</taxon>
        <taxon>Euthyneura</taxon>
        <taxon>Panpulmonata</taxon>
        <taxon>Eupulmonata</taxon>
        <taxon>Stylommatophora</taxon>
        <taxon>Helicina</taxon>
        <taxon>Arionoidea</taxon>
        <taxon>Arionidae</taxon>
        <taxon>Arion</taxon>
    </lineage>
</organism>